<evidence type="ECO:0000259" key="5">
    <source>
        <dbReference type="PROSITE" id="PS50011"/>
    </source>
</evidence>
<dbReference type="Pfam" id="PF07714">
    <property type="entry name" value="PK_Tyr_Ser-Thr"/>
    <property type="match status" value="1"/>
</dbReference>
<keyword evidence="1" id="KW-0808">Transferase</keyword>
<keyword evidence="4" id="KW-0067">ATP-binding</keyword>
<dbReference type="PROSITE" id="PS50011">
    <property type="entry name" value="PROTEIN_KINASE_DOM"/>
    <property type="match status" value="1"/>
</dbReference>
<name>A0A067Q5J0_9AGAM</name>
<dbReference type="OrthoDB" id="3260205at2759"/>
<dbReference type="InParanoid" id="A0A067Q5J0"/>
<organism evidence="6 7">
    <name type="scientific">Jaapia argillacea MUCL 33604</name>
    <dbReference type="NCBI Taxonomy" id="933084"/>
    <lineage>
        <taxon>Eukaryota</taxon>
        <taxon>Fungi</taxon>
        <taxon>Dikarya</taxon>
        <taxon>Basidiomycota</taxon>
        <taxon>Agaricomycotina</taxon>
        <taxon>Agaricomycetes</taxon>
        <taxon>Agaricomycetidae</taxon>
        <taxon>Jaapiales</taxon>
        <taxon>Jaapiaceae</taxon>
        <taxon>Jaapia</taxon>
    </lineage>
</organism>
<reference evidence="7" key="1">
    <citation type="journal article" date="2014" name="Proc. Natl. Acad. Sci. U.S.A.">
        <title>Extensive sampling of basidiomycete genomes demonstrates inadequacy of the white-rot/brown-rot paradigm for wood decay fungi.</title>
        <authorList>
            <person name="Riley R."/>
            <person name="Salamov A.A."/>
            <person name="Brown D.W."/>
            <person name="Nagy L.G."/>
            <person name="Floudas D."/>
            <person name="Held B.W."/>
            <person name="Levasseur A."/>
            <person name="Lombard V."/>
            <person name="Morin E."/>
            <person name="Otillar R."/>
            <person name="Lindquist E.A."/>
            <person name="Sun H."/>
            <person name="LaButti K.M."/>
            <person name="Schmutz J."/>
            <person name="Jabbour D."/>
            <person name="Luo H."/>
            <person name="Baker S.E."/>
            <person name="Pisabarro A.G."/>
            <person name="Walton J.D."/>
            <person name="Blanchette R.A."/>
            <person name="Henrissat B."/>
            <person name="Martin F."/>
            <person name="Cullen D."/>
            <person name="Hibbett D.S."/>
            <person name="Grigoriev I.V."/>
        </authorList>
    </citation>
    <scope>NUCLEOTIDE SEQUENCE [LARGE SCALE GENOMIC DNA]</scope>
    <source>
        <strain evidence="7">MUCL 33604</strain>
    </source>
</reference>
<dbReference type="PANTHER" id="PTHR44329:SF288">
    <property type="entry name" value="MITOGEN-ACTIVATED PROTEIN KINASE KINASE KINASE 20"/>
    <property type="match status" value="1"/>
</dbReference>
<dbReference type="EMBL" id="KL197718">
    <property type="protein sequence ID" value="KDQ57856.1"/>
    <property type="molecule type" value="Genomic_DNA"/>
</dbReference>
<gene>
    <name evidence="6" type="ORF">JAAARDRAFT_78384</name>
</gene>
<dbReference type="PROSITE" id="PS00108">
    <property type="entry name" value="PROTEIN_KINASE_ST"/>
    <property type="match status" value="1"/>
</dbReference>
<dbReference type="InterPro" id="IPR008271">
    <property type="entry name" value="Ser/Thr_kinase_AS"/>
</dbReference>
<dbReference type="SUPFAM" id="SSF56112">
    <property type="entry name" value="Protein kinase-like (PK-like)"/>
    <property type="match status" value="1"/>
</dbReference>
<evidence type="ECO:0000256" key="1">
    <source>
        <dbReference type="ARBA" id="ARBA00022679"/>
    </source>
</evidence>
<keyword evidence="2" id="KW-0547">Nucleotide-binding</keyword>
<evidence type="ECO:0000256" key="4">
    <source>
        <dbReference type="ARBA" id="ARBA00022840"/>
    </source>
</evidence>
<dbReference type="InterPro" id="IPR000719">
    <property type="entry name" value="Prot_kinase_dom"/>
</dbReference>
<feature type="domain" description="Protein kinase" evidence="5">
    <location>
        <begin position="27"/>
        <end position="315"/>
    </location>
</feature>
<dbReference type="Gene3D" id="1.10.510.10">
    <property type="entry name" value="Transferase(Phosphotransferase) domain 1"/>
    <property type="match status" value="1"/>
</dbReference>
<sequence length="447" mass="49784">MSVSIPPPRRGDTPVKVDHVSSDIVTFNLRRGLPEGLVSPTNRGQDSIPLVGRTWGTQCACTVIGVKVAIKVLRFAKTLNTTELATFERRFKREFHAWQGLSHPNVLRFLGVSQVPGHPGPTFVSPYCKNGTVMAYIQKQRVDPVERLSIVVGVAQGLSYLHENEIIHGDLKGNNVLIDDSGQPLLADFGRSQIEGFNDFTVSLSHSTRHTAPEVLLYDVQFEDGEPIPLIVTRESDVYSLGMTALEIFSGQRPYFWKVNEATVVVEVQQRNFPTLQKYPNIDRPTWQLLSKLWVYEPEGRMKLGDALDRLKSILRQRGAIPVTTSMSPQNIAPSNMGSNPSGHTTYVSNPSPNQPAMGPSFHASPYSRQINRSPMPNTLHIGIDPTISDHQPTLARRDIQNPIRILPRPRRFNHLNLASAISTRLPSPSPPTFPPLVPVDITLHHR</sequence>
<evidence type="ECO:0000256" key="3">
    <source>
        <dbReference type="ARBA" id="ARBA00022777"/>
    </source>
</evidence>
<dbReference type="GO" id="GO:0004674">
    <property type="term" value="F:protein serine/threonine kinase activity"/>
    <property type="evidence" value="ECO:0007669"/>
    <property type="project" value="TreeGrafter"/>
</dbReference>
<dbReference type="GO" id="GO:0005524">
    <property type="term" value="F:ATP binding"/>
    <property type="evidence" value="ECO:0007669"/>
    <property type="project" value="UniProtKB-KW"/>
</dbReference>
<dbReference type="InterPro" id="IPR011009">
    <property type="entry name" value="Kinase-like_dom_sf"/>
</dbReference>
<dbReference type="HOGENOM" id="CLU_612596_0_0_1"/>
<evidence type="ECO:0000313" key="7">
    <source>
        <dbReference type="Proteomes" id="UP000027265"/>
    </source>
</evidence>
<evidence type="ECO:0000256" key="2">
    <source>
        <dbReference type="ARBA" id="ARBA00022741"/>
    </source>
</evidence>
<dbReference type="AlphaFoldDB" id="A0A067Q5J0"/>
<dbReference type="Proteomes" id="UP000027265">
    <property type="component" value="Unassembled WGS sequence"/>
</dbReference>
<protein>
    <recommendedName>
        <fullName evidence="5">Protein kinase domain-containing protein</fullName>
    </recommendedName>
</protein>
<dbReference type="InterPro" id="IPR001245">
    <property type="entry name" value="Ser-Thr/Tyr_kinase_cat_dom"/>
</dbReference>
<keyword evidence="3" id="KW-0418">Kinase</keyword>
<dbReference type="SMART" id="SM00220">
    <property type="entry name" value="S_TKc"/>
    <property type="match status" value="1"/>
</dbReference>
<accession>A0A067Q5J0</accession>
<dbReference type="InterPro" id="IPR051681">
    <property type="entry name" value="Ser/Thr_Kinases-Pseudokinases"/>
</dbReference>
<dbReference type="PANTHER" id="PTHR44329">
    <property type="entry name" value="SERINE/THREONINE-PROTEIN KINASE TNNI3K-RELATED"/>
    <property type="match status" value="1"/>
</dbReference>
<proteinExistence type="predicted"/>
<keyword evidence="7" id="KW-1185">Reference proteome</keyword>
<evidence type="ECO:0000313" key="6">
    <source>
        <dbReference type="EMBL" id="KDQ57856.1"/>
    </source>
</evidence>